<evidence type="ECO:0000256" key="4">
    <source>
        <dbReference type="SAM" id="MobiDB-lite"/>
    </source>
</evidence>
<dbReference type="OrthoDB" id="676979at2759"/>
<dbReference type="SUPFAM" id="SSF52058">
    <property type="entry name" value="L domain-like"/>
    <property type="match status" value="6"/>
</dbReference>
<organism evidence="5 6">
    <name type="scientific">Dimorphilus gyrociliatus</name>
    <dbReference type="NCBI Taxonomy" id="2664684"/>
    <lineage>
        <taxon>Eukaryota</taxon>
        <taxon>Metazoa</taxon>
        <taxon>Spiralia</taxon>
        <taxon>Lophotrochozoa</taxon>
        <taxon>Annelida</taxon>
        <taxon>Polychaeta</taxon>
        <taxon>Polychaeta incertae sedis</taxon>
        <taxon>Dinophilidae</taxon>
        <taxon>Dimorphilus</taxon>
    </lineage>
</organism>
<evidence type="ECO:0000256" key="2">
    <source>
        <dbReference type="ARBA" id="ARBA00022729"/>
    </source>
</evidence>
<feature type="compositionally biased region" description="Low complexity" evidence="4">
    <location>
        <begin position="508"/>
        <end position="522"/>
    </location>
</feature>
<proteinExistence type="predicted"/>
<sequence>MLNVFNATLLPASVNDVFINDNEIIQVDNWEKISSRIQNFAFGKNEKEKLEELNLADNLIENVEKLLIKLYKVRKLNLSQNNIKKIGKNLFNGLGMYLEELTLDSNKIVKIEERSFERLHNLRLLSLNNNKLLDLNFFHNRINLQQIFLENNNIEVFNANIQTFKKLQKLSLRGNHIKNVDEIKVNGIVSVFSIDLSKNRLKQLPKIDSHRAGEIEIINFNGNLISNISKISSDARVRNIDLSDNQLTDLPTFQTKIDTINVKGNHIGLINCGSLDYIKNVNLEENCIETIKDNGNSSIFLGISLNLRNNLLSLVPSCLDKYDSIDIRGNPLECNCHLLNYENSTCIYEGKFIPTNCHTSVYCSQPKLIDNCTIENTAKLNAERCKLQSERTTQMEYLSTTGSASTASKSTAKIETSTQQRITTEPTIMESSHSTIKTVTTATPTTMKDYKSTTPNLLKWESTKETEAIEKLTDTIKYKTTEGLTSTQDIKTLSITKGKITTEGKRILSSSPSSSTPELTSTKGKIDGTTSDEFSDKTFTAESSSSNYPTSMSAKFTTNEDNLKTSTLALTSQESTSIGSTETLSRCPITINSCKCQETQLERNIICKDIGLYEKVPTFLPSSIIYDEIRFLGNSSIRTIQRGAFRNIKVKSIYLQQNECENIEEKAFEGVGKYLLNLTITMNAIKNIRADALKDLKKLYYLDLSNNSIDHIEKEAFNHALSVRKIDLSHNSINSIEETLFNNSTFLNSIDLSYNNIQNVTMRFKKLILLTTLKLSNNLLTDLRDEMIPTSVKDVDLSGNKITSINSAGFSSSFFLKKLNLSSNGLKMILPGAFDYLSYLTLLDLSNNRIENIPLSVFSSSGLGKLQTLILRNNSLANLKSNMFNGLKRLENLALSYNGIKRITSQAFNGLDNLLTIDLSHNLLEIVSSTSLRSVSILKVLDLSHNRLTDINGISRNTYLERIFLSYNNITKLNSLAFDSMMYLKEITLDHNQLQTIVEKTFYLLLFLERIDLSSNRISTIEYRAIDFCDKLMYANFSHNKISSLIDENDKFVLESLQRSLTTLDLSNNKLGTIPDFRRDFTKLTDLKLLNNQWICDCKLGWIRSIVDRINLDMPHCEFPTKKRNFLLICYEAIDEESCLIKTNPSTICLETTVKAYTEFETTRMTTPKMETTKLETTITETAKKETTELETTRMTTPKMETTKIETTITEAAKIETTSLETTREETTKMKTGNTVMTTLEITNRGTTKMKTGKMKTTEIPLATTDSVYTEFFTSKASKLHISSNSIDQITTNLTTSSLEQSPKNTLNNDSYTFSTESSYATTHVKDNNNSSESKDTIIPTKSASSFVSFPQTSHDTNISSKSPREITFKQGESETFNYNVEMSSSSPVTKPTKFKETLMTEKHTTDKTTYLQTNSIDHQSSSSSLKTVKQQVQTTEELTTTKASTQTSEPPICRKRFVCPPQHLKCSCPYGYRYRKILCESLGDITILPYFCQSDTFYTELNIFGDTCVKKLGQESFNSLILEQIRLENICIEEIEDFAFKGSHSFLQELRLRNNKIRSCTKNTFGKLHNLNYLDLNNNRMDKLDSDCFKYLGNLEKLKLGYNFLQDLPTNIFKWNKNLKEIDLSHNLLTTISEGTFNGSCSLSTLDLSMNNLETLSRISFTVLADTLESLQLGRNNLKSLPKEIFNGLTKLNYLDLSDNFLSEIDDSHFSQIINLNTLNIQYNLLEEIRPAQFESTNQLQILNLERNKISTIIPRTFIKLNKLRTLNLKGNMIEHLRTESFIGLKRLNTLDLSFNRLRSLPLDFFSELHNLELLTLSNNKLKEISNLTIPGNLSQIWLEGNLFDDVPSLFKDHKILTQIHLAKNNIKTIPYNGFSRLPSLYSLNLANNKIEQIDSLSFNSLNSLRILNLSDNNLGEVPTKAIENLTSLTSLFLERNNITFLKNESFKTLKNLKVLQLGDNRLELIRKSYFVGLDQLTVLDVSDNLIARLDEKIFHNLKNVMFFNASGNNLKNITFNGQVKFYNIYTMDLSRNKLRTIPYKCFISLVSLKKLYLDFNELEKLDKDAFLGLTYLDSLSLSSNYLNHEMLSSFHPLRSLSNLNLNRNSLKVLNDNSLPLSLISLQTLTMRSADLQLLSNESISKLKLLRTLDLGQNNLTDDSIKAISSLASLRNLHLDNNLFRKIEFNIGFQRLMVLNLSNNHLESDKLEAISKMRQLQSLTLSYNDLTEMIYHQT</sequence>
<dbReference type="Proteomes" id="UP000549394">
    <property type="component" value="Unassembled WGS sequence"/>
</dbReference>
<keyword evidence="6" id="KW-1185">Reference proteome</keyword>
<dbReference type="PANTHER" id="PTHR24373:SF275">
    <property type="entry name" value="TIR DOMAIN-CONTAINING PROTEIN"/>
    <property type="match status" value="1"/>
</dbReference>
<dbReference type="SMART" id="SM00368">
    <property type="entry name" value="LRR_RI"/>
    <property type="match status" value="5"/>
</dbReference>
<dbReference type="SMART" id="SM00369">
    <property type="entry name" value="LRR_TYP"/>
    <property type="match status" value="42"/>
</dbReference>
<protein>
    <submittedName>
        <fullName evidence="5">DgyrCDS993</fullName>
    </submittedName>
</protein>
<dbReference type="InterPro" id="IPR032675">
    <property type="entry name" value="LRR_dom_sf"/>
</dbReference>
<dbReference type="Gene3D" id="3.80.10.10">
    <property type="entry name" value="Ribonuclease Inhibitor"/>
    <property type="match status" value="10"/>
</dbReference>
<dbReference type="SMART" id="SM00364">
    <property type="entry name" value="LRR_BAC"/>
    <property type="match status" value="15"/>
</dbReference>
<dbReference type="InterPro" id="IPR050328">
    <property type="entry name" value="Dev_Immune_Receptor"/>
</dbReference>
<evidence type="ECO:0000256" key="3">
    <source>
        <dbReference type="ARBA" id="ARBA00022737"/>
    </source>
</evidence>
<evidence type="ECO:0000313" key="6">
    <source>
        <dbReference type="Proteomes" id="UP000549394"/>
    </source>
</evidence>
<dbReference type="EMBL" id="CAJFCJ010000002">
    <property type="protein sequence ID" value="CAD5111702.1"/>
    <property type="molecule type" value="Genomic_DNA"/>
</dbReference>
<dbReference type="FunFam" id="3.80.10.10:FF:001164">
    <property type="entry name" value="GH01279p"/>
    <property type="match status" value="2"/>
</dbReference>
<feature type="region of interest" description="Disordered" evidence="4">
    <location>
        <begin position="504"/>
        <end position="552"/>
    </location>
</feature>
<reference evidence="5 6" key="1">
    <citation type="submission" date="2020-08" db="EMBL/GenBank/DDBJ databases">
        <authorList>
            <person name="Hejnol A."/>
        </authorList>
    </citation>
    <scope>NUCLEOTIDE SEQUENCE [LARGE SCALE GENOMIC DNA]</scope>
</reference>
<gene>
    <name evidence="5" type="ORF">DGYR_LOCUS953</name>
</gene>
<dbReference type="PROSITE" id="PS51450">
    <property type="entry name" value="LRR"/>
    <property type="match status" value="15"/>
</dbReference>
<dbReference type="InterPro" id="IPR001611">
    <property type="entry name" value="Leu-rich_rpt"/>
</dbReference>
<keyword evidence="3" id="KW-0677">Repeat</keyword>
<keyword evidence="1" id="KW-0433">Leucine-rich repeat</keyword>
<dbReference type="PANTHER" id="PTHR24373">
    <property type="entry name" value="SLIT RELATED LEUCINE-RICH REPEAT NEURONAL PROTEIN"/>
    <property type="match status" value="1"/>
</dbReference>
<dbReference type="Pfam" id="PF00560">
    <property type="entry name" value="LRR_1"/>
    <property type="match status" value="2"/>
</dbReference>
<name>A0A7I8V5X3_9ANNE</name>
<dbReference type="Pfam" id="PF13855">
    <property type="entry name" value="LRR_8"/>
    <property type="match status" value="10"/>
</dbReference>
<comment type="caution">
    <text evidence="5">The sequence shown here is derived from an EMBL/GenBank/DDBJ whole genome shotgun (WGS) entry which is preliminary data.</text>
</comment>
<evidence type="ECO:0000256" key="1">
    <source>
        <dbReference type="ARBA" id="ARBA00022614"/>
    </source>
</evidence>
<feature type="compositionally biased region" description="Polar residues" evidence="4">
    <location>
        <begin position="528"/>
        <end position="552"/>
    </location>
</feature>
<accession>A0A7I8V5X3</accession>
<dbReference type="SMART" id="SM00365">
    <property type="entry name" value="LRR_SD22"/>
    <property type="match status" value="23"/>
</dbReference>
<keyword evidence="2" id="KW-0732">Signal</keyword>
<evidence type="ECO:0000313" key="5">
    <source>
        <dbReference type="EMBL" id="CAD5111702.1"/>
    </source>
</evidence>
<dbReference type="InterPro" id="IPR003591">
    <property type="entry name" value="Leu-rich_rpt_typical-subtyp"/>
</dbReference>